<dbReference type="InterPro" id="IPR004772">
    <property type="entry name" value="TrkH"/>
</dbReference>
<organism evidence="11 12">
    <name type="scientific">Clostridium symbiosum</name>
    <name type="common">Bacteroides symbiosus</name>
    <dbReference type="NCBI Taxonomy" id="1512"/>
    <lineage>
        <taxon>Bacteria</taxon>
        <taxon>Bacillati</taxon>
        <taxon>Bacillota</taxon>
        <taxon>Clostridia</taxon>
        <taxon>Lachnospirales</taxon>
        <taxon>Lachnospiraceae</taxon>
        <taxon>Otoolea</taxon>
    </lineage>
</organism>
<dbReference type="EMBL" id="JAINVB010000001">
    <property type="protein sequence ID" value="MCK0086668.1"/>
    <property type="molecule type" value="Genomic_DNA"/>
</dbReference>
<evidence type="ECO:0000256" key="5">
    <source>
        <dbReference type="ARBA" id="ARBA00022692"/>
    </source>
</evidence>
<name>A0AAW5F4Z8_CLOSY</name>
<keyword evidence="8" id="KW-0406">Ion transport</keyword>
<keyword evidence="9 10" id="KW-0472">Membrane</keyword>
<dbReference type="GO" id="GO:0015379">
    <property type="term" value="F:potassium:chloride symporter activity"/>
    <property type="evidence" value="ECO:0007669"/>
    <property type="project" value="InterPro"/>
</dbReference>
<evidence type="ECO:0000256" key="3">
    <source>
        <dbReference type="ARBA" id="ARBA00022475"/>
    </source>
</evidence>
<evidence type="ECO:0000256" key="2">
    <source>
        <dbReference type="ARBA" id="ARBA00022448"/>
    </source>
</evidence>
<comment type="caution">
    <text evidence="11">The sequence shown here is derived from an EMBL/GenBank/DDBJ whole genome shotgun (WGS) entry which is preliminary data.</text>
</comment>
<evidence type="ECO:0000313" key="11">
    <source>
        <dbReference type="EMBL" id="MCK0086668.1"/>
    </source>
</evidence>
<feature type="transmembrane region" description="Helical" evidence="10">
    <location>
        <begin position="44"/>
        <end position="63"/>
    </location>
</feature>
<feature type="transmembrane region" description="Helical" evidence="10">
    <location>
        <begin position="410"/>
        <end position="430"/>
    </location>
</feature>
<dbReference type="RefSeq" id="WP_003499016.1">
    <property type="nucleotide sequence ID" value="NZ_CABHNX010000082.1"/>
</dbReference>
<evidence type="ECO:0000256" key="7">
    <source>
        <dbReference type="ARBA" id="ARBA00022989"/>
    </source>
</evidence>
<keyword evidence="2" id="KW-0813">Transport</keyword>
<keyword evidence="7 10" id="KW-1133">Transmembrane helix</keyword>
<comment type="subcellular location">
    <subcellularLocation>
        <location evidence="1">Cell membrane</location>
        <topology evidence="1">Multi-pass membrane protein</topology>
    </subcellularLocation>
</comment>
<sequence length="448" mass="48736">MIGKQVWSLTPAKIILGGFFLIIITGAVLLTLPFASKTGEATPFIDAVFTATSATCVTGLIVHDTYTYWSVFGQAVIIILIQIGGMGVVTLAIAITILSGKKIGLKQRYVMQESISAPQVGGIVRMTSFIVKGTIFFEAAGAVIMAFQFCPQMGLIKGIWFSVFHSISAFCNAGFDLMGGTSGPTTSITSYTGNPLINIPIMLLIIIGGIGFFVWDDVKTHKLQHKYYHLQTKIVLTTTFCLIMFPALFLFLFEFSRDCWDGLSLQERFMASLFQSVTTRTAGFNSVDLNQLSEAAQLLVVILMIIGGSPGSTAGGIKTTTFALAILCLRSAFQNQESIQCYKRRIPYDILRNAIAILALYISLMLTATFLITWLDDVNLMEAAFETSSAVATVGLSLGITGDLSTFSKIILILLMYFGRVGGLTMLYALTNRKKLPVLLPQERITVG</sequence>
<dbReference type="NCBIfam" id="TIGR00933">
    <property type="entry name" value="2a38"/>
    <property type="match status" value="1"/>
</dbReference>
<keyword evidence="5 10" id="KW-0812">Transmembrane</keyword>
<keyword evidence="3" id="KW-1003">Cell membrane</keyword>
<dbReference type="PANTHER" id="PTHR32024">
    <property type="entry name" value="TRK SYSTEM POTASSIUM UPTAKE PROTEIN TRKG-RELATED"/>
    <property type="match status" value="1"/>
</dbReference>
<feature type="transmembrane region" description="Helical" evidence="10">
    <location>
        <begin position="12"/>
        <end position="32"/>
    </location>
</feature>
<evidence type="ECO:0000313" key="12">
    <source>
        <dbReference type="Proteomes" id="UP001203136"/>
    </source>
</evidence>
<feature type="transmembrane region" description="Helical" evidence="10">
    <location>
        <begin position="75"/>
        <end position="98"/>
    </location>
</feature>
<feature type="transmembrane region" description="Helical" evidence="10">
    <location>
        <begin position="234"/>
        <end position="253"/>
    </location>
</feature>
<proteinExistence type="predicted"/>
<dbReference type="GO" id="GO:0005886">
    <property type="term" value="C:plasma membrane"/>
    <property type="evidence" value="ECO:0007669"/>
    <property type="project" value="UniProtKB-SubCell"/>
</dbReference>
<evidence type="ECO:0000256" key="9">
    <source>
        <dbReference type="ARBA" id="ARBA00023136"/>
    </source>
</evidence>
<feature type="transmembrane region" description="Helical" evidence="10">
    <location>
        <begin position="195"/>
        <end position="214"/>
    </location>
</feature>
<protein>
    <submittedName>
        <fullName evidence="11">TrkH family potassium uptake protein</fullName>
    </submittedName>
</protein>
<evidence type="ECO:0000256" key="8">
    <source>
        <dbReference type="ARBA" id="ARBA00023065"/>
    </source>
</evidence>
<keyword evidence="6" id="KW-0630">Potassium</keyword>
<feature type="transmembrane region" description="Helical" evidence="10">
    <location>
        <begin position="298"/>
        <end position="329"/>
    </location>
</feature>
<dbReference type="InterPro" id="IPR003445">
    <property type="entry name" value="Cat_transpt"/>
</dbReference>
<reference evidence="11" key="1">
    <citation type="journal article" date="2022" name="Cell Host Microbe">
        <title>Colonization of the live biotherapeutic product VE303 and modulation of the microbiota and metabolites in healthy volunteers.</title>
        <authorList>
            <person name="Dsouza M."/>
            <person name="Menon R."/>
            <person name="Crossette E."/>
            <person name="Bhattarai S.K."/>
            <person name="Schneider J."/>
            <person name="Kim Y.G."/>
            <person name="Reddy S."/>
            <person name="Caballero S."/>
            <person name="Felix C."/>
            <person name="Cornacchione L."/>
            <person name="Hendrickson J."/>
            <person name="Watson A.R."/>
            <person name="Minot S.S."/>
            <person name="Greenfield N."/>
            <person name="Schopf L."/>
            <person name="Szabady R."/>
            <person name="Patarroyo J."/>
            <person name="Smith W."/>
            <person name="Harrison P."/>
            <person name="Kuijper E.J."/>
            <person name="Kelly C.P."/>
            <person name="Olle B."/>
            <person name="Bobilev D."/>
            <person name="Silber J.L."/>
            <person name="Bucci V."/>
            <person name="Roberts B."/>
            <person name="Faith J."/>
            <person name="Norman J.M."/>
        </authorList>
    </citation>
    <scope>NUCLEOTIDE SEQUENCE</scope>
    <source>
        <strain evidence="11">VE303-04</strain>
    </source>
</reference>
<evidence type="ECO:0000256" key="6">
    <source>
        <dbReference type="ARBA" id="ARBA00022958"/>
    </source>
</evidence>
<evidence type="ECO:0000256" key="4">
    <source>
        <dbReference type="ARBA" id="ARBA00022538"/>
    </source>
</evidence>
<evidence type="ECO:0000256" key="1">
    <source>
        <dbReference type="ARBA" id="ARBA00004651"/>
    </source>
</evidence>
<gene>
    <name evidence="11" type="ORF">K5I21_12430</name>
</gene>
<accession>A0AAW5F4Z8</accession>
<feature type="transmembrane region" description="Helical" evidence="10">
    <location>
        <begin position="350"/>
        <end position="375"/>
    </location>
</feature>
<dbReference type="Proteomes" id="UP001203136">
    <property type="component" value="Unassembled WGS sequence"/>
</dbReference>
<dbReference type="Pfam" id="PF02386">
    <property type="entry name" value="TrkH"/>
    <property type="match status" value="1"/>
</dbReference>
<dbReference type="PANTHER" id="PTHR32024:SF1">
    <property type="entry name" value="KTR SYSTEM POTASSIUM UPTAKE PROTEIN B"/>
    <property type="match status" value="1"/>
</dbReference>
<feature type="transmembrane region" description="Helical" evidence="10">
    <location>
        <begin position="155"/>
        <end position="175"/>
    </location>
</feature>
<evidence type="ECO:0000256" key="10">
    <source>
        <dbReference type="SAM" id="Phobius"/>
    </source>
</evidence>
<keyword evidence="4" id="KW-0633">Potassium transport</keyword>
<dbReference type="AlphaFoldDB" id="A0AAW5F4Z8"/>